<dbReference type="GO" id="GO:0003676">
    <property type="term" value="F:nucleic acid binding"/>
    <property type="evidence" value="ECO:0007669"/>
    <property type="project" value="InterPro"/>
</dbReference>
<sequence length="117" mass="12498">MTGATGYHAGASAEDIVARHYAARGATLAARRWRGQGGEIDLILREGATVVFVEVKASRSFARAAERITPRQAARIMAAAQEFLDGEPRGQLTDIRFDVALVDGVGRVEIVENAFAG</sequence>
<accession>A0A4R2KKK8</accession>
<proteinExistence type="inferred from homology"/>
<dbReference type="InterPro" id="IPR011335">
    <property type="entry name" value="Restrct_endonuc-II-like"/>
</dbReference>
<gene>
    <name evidence="3" type="ORF">EV655_10129</name>
</gene>
<dbReference type="AlphaFoldDB" id="A0A4R2KKK8"/>
<keyword evidence="3" id="KW-0378">Hydrolase</keyword>
<keyword evidence="3" id="KW-0255">Endonuclease</keyword>
<keyword evidence="3" id="KW-0540">Nuclease</keyword>
<dbReference type="HAMAP" id="MF_00048">
    <property type="entry name" value="UPF0102"/>
    <property type="match status" value="1"/>
</dbReference>
<evidence type="ECO:0000313" key="3">
    <source>
        <dbReference type="EMBL" id="TCO73874.1"/>
    </source>
</evidence>
<keyword evidence="4" id="KW-1185">Reference proteome</keyword>
<reference evidence="3 4" key="1">
    <citation type="submission" date="2019-03" db="EMBL/GenBank/DDBJ databases">
        <title>Genomic Encyclopedia of Type Strains, Phase IV (KMG-IV): sequencing the most valuable type-strain genomes for metagenomic binning, comparative biology and taxonomic classification.</title>
        <authorList>
            <person name="Goeker M."/>
        </authorList>
    </citation>
    <scope>NUCLEOTIDE SEQUENCE [LARGE SCALE GENOMIC DNA]</scope>
    <source>
        <strain evidence="3 4">DSM 4868</strain>
    </source>
</reference>
<organism evidence="3 4">
    <name type="scientific">Rhodovulum euryhalinum</name>
    <dbReference type="NCBI Taxonomy" id="35805"/>
    <lineage>
        <taxon>Bacteria</taxon>
        <taxon>Pseudomonadati</taxon>
        <taxon>Pseudomonadota</taxon>
        <taxon>Alphaproteobacteria</taxon>
        <taxon>Rhodobacterales</taxon>
        <taxon>Paracoccaceae</taxon>
        <taxon>Rhodovulum</taxon>
    </lineage>
</organism>
<protein>
    <recommendedName>
        <fullName evidence="2">UPF0102 protein EV655_10129</fullName>
    </recommendedName>
</protein>
<dbReference type="RefSeq" id="WP_132539978.1">
    <property type="nucleotide sequence ID" value="NZ_SLWW01000001.1"/>
</dbReference>
<dbReference type="PANTHER" id="PTHR34039:SF1">
    <property type="entry name" value="UPF0102 PROTEIN YRAN"/>
    <property type="match status" value="1"/>
</dbReference>
<dbReference type="InterPro" id="IPR003509">
    <property type="entry name" value="UPF0102_YraN-like"/>
</dbReference>
<evidence type="ECO:0000313" key="4">
    <source>
        <dbReference type="Proteomes" id="UP000295142"/>
    </source>
</evidence>
<dbReference type="Gene3D" id="3.40.1350.10">
    <property type="match status" value="1"/>
</dbReference>
<dbReference type="OrthoDB" id="9812968at2"/>
<dbReference type="InterPro" id="IPR011856">
    <property type="entry name" value="tRNA_endonuc-like_dom_sf"/>
</dbReference>
<dbReference type="PANTHER" id="PTHR34039">
    <property type="entry name" value="UPF0102 PROTEIN YRAN"/>
    <property type="match status" value="1"/>
</dbReference>
<dbReference type="EMBL" id="SLWW01000001">
    <property type="protein sequence ID" value="TCO73874.1"/>
    <property type="molecule type" value="Genomic_DNA"/>
</dbReference>
<dbReference type="GO" id="GO:0004519">
    <property type="term" value="F:endonuclease activity"/>
    <property type="evidence" value="ECO:0007669"/>
    <property type="project" value="UniProtKB-KW"/>
</dbReference>
<dbReference type="SUPFAM" id="SSF52980">
    <property type="entry name" value="Restriction endonuclease-like"/>
    <property type="match status" value="1"/>
</dbReference>
<dbReference type="Proteomes" id="UP000295142">
    <property type="component" value="Unassembled WGS sequence"/>
</dbReference>
<evidence type="ECO:0000256" key="2">
    <source>
        <dbReference type="HAMAP-Rule" id="MF_00048"/>
    </source>
</evidence>
<comment type="similarity">
    <text evidence="1 2">Belongs to the UPF0102 family.</text>
</comment>
<evidence type="ECO:0000256" key="1">
    <source>
        <dbReference type="ARBA" id="ARBA00006738"/>
    </source>
</evidence>
<comment type="caution">
    <text evidence="3">The sequence shown here is derived from an EMBL/GenBank/DDBJ whole genome shotgun (WGS) entry which is preliminary data.</text>
</comment>
<dbReference type="Pfam" id="PF02021">
    <property type="entry name" value="UPF0102"/>
    <property type="match status" value="1"/>
</dbReference>
<name>A0A4R2KKK8_9RHOB</name>